<accession>A0A0C3J9D3</accession>
<dbReference type="AlphaFoldDB" id="A0A0C3J9D3"/>
<evidence type="ECO:0000313" key="2">
    <source>
        <dbReference type="Proteomes" id="UP000054217"/>
    </source>
</evidence>
<evidence type="ECO:0000313" key="1">
    <source>
        <dbReference type="EMBL" id="KIN94291.1"/>
    </source>
</evidence>
<dbReference type="EMBL" id="KN832104">
    <property type="protein sequence ID" value="KIN94291.1"/>
    <property type="molecule type" value="Genomic_DNA"/>
</dbReference>
<keyword evidence="2" id="KW-1185">Reference proteome</keyword>
<reference evidence="2" key="2">
    <citation type="submission" date="2015-01" db="EMBL/GenBank/DDBJ databases">
        <title>Evolutionary Origins and Diversification of the Mycorrhizal Mutualists.</title>
        <authorList>
            <consortium name="DOE Joint Genome Institute"/>
            <consortium name="Mycorrhizal Genomics Consortium"/>
            <person name="Kohler A."/>
            <person name="Kuo A."/>
            <person name="Nagy L.G."/>
            <person name="Floudas D."/>
            <person name="Copeland A."/>
            <person name="Barry K.W."/>
            <person name="Cichocki N."/>
            <person name="Veneault-Fourrey C."/>
            <person name="LaButti K."/>
            <person name="Lindquist E.A."/>
            <person name="Lipzen A."/>
            <person name="Lundell T."/>
            <person name="Morin E."/>
            <person name="Murat C."/>
            <person name="Riley R."/>
            <person name="Ohm R."/>
            <person name="Sun H."/>
            <person name="Tunlid A."/>
            <person name="Henrissat B."/>
            <person name="Grigoriev I.V."/>
            <person name="Hibbett D.S."/>
            <person name="Martin F."/>
        </authorList>
    </citation>
    <scope>NUCLEOTIDE SEQUENCE [LARGE SCALE GENOMIC DNA]</scope>
    <source>
        <strain evidence="2">Marx 270</strain>
    </source>
</reference>
<dbReference type="OrthoDB" id="2422840at2759"/>
<dbReference type="HOGENOM" id="CLU_1971413_0_0_1"/>
<gene>
    <name evidence="1" type="ORF">M404DRAFT_35194</name>
</gene>
<protein>
    <submittedName>
        <fullName evidence="1">Uncharacterized protein</fullName>
    </submittedName>
</protein>
<proteinExistence type="predicted"/>
<dbReference type="InParanoid" id="A0A0C3J9D3"/>
<name>A0A0C3J9D3_PISTI</name>
<sequence length="127" mass="13538">MDQYNEELDGRQAVEASNVNPCLDADRPSASIECAAPRVTTADAGGVGCIEGPFSDDPSYDVGGGVHRGGTMHGTEFYLQFMSQSSASMPHPEGLVDSIGFVDRVPEDVMHNLVEERQHVGGTNPED</sequence>
<reference evidence="1 2" key="1">
    <citation type="submission" date="2014-04" db="EMBL/GenBank/DDBJ databases">
        <authorList>
            <consortium name="DOE Joint Genome Institute"/>
            <person name="Kuo A."/>
            <person name="Kohler A."/>
            <person name="Costa M.D."/>
            <person name="Nagy L.G."/>
            <person name="Floudas D."/>
            <person name="Copeland A."/>
            <person name="Barry K.W."/>
            <person name="Cichocki N."/>
            <person name="Veneault-Fourrey C."/>
            <person name="LaButti K."/>
            <person name="Lindquist E.A."/>
            <person name="Lipzen A."/>
            <person name="Lundell T."/>
            <person name="Morin E."/>
            <person name="Murat C."/>
            <person name="Sun H."/>
            <person name="Tunlid A."/>
            <person name="Henrissat B."/>
            <person name="Grigoriev I.V."/>
            <person name="Hibbett D.S."/>
            <person name="Martin F."/>
            <person name="Nordberg H.P."/>
            <person name="Cantor M.N."/>
            <person name="Hua S.X."/>
        </authorList>
    </citation>
    <scope>NUCLEOTIDE SEQUENCE [LARGE SCALE GENOMIC DNA]</scope>
    <source>
        <strain evidence="1 2">Marx 270</strain>
    </source>
</reference>
<dbReference type="Proteomes" id="UP000054217">
    <property type="component" value="Unassembled WGS sequence"/>
</dbReference>
<organism evidence="1 2">
    <name type="scientific">Pisolithus tinctorius Marx 270</name>
    <dbReference type="NCBI Taxonomy" id="870435"/>
    <lineage>
        <taxon>Eukaryota</taxon>
        <taxon>Fungi</taxon>
        <taxon>Dikarya</taxon>
        <taxon>Basidiomycota</taxon>
        <taxon>Agaricomycotina</taxon>
        <taxon>Agaricomycetes</taxon>
        <taxon>Agaricomycetidae</taxon>
        <taxon>Boletales</taxon>
        <taxon>Sclerodermatineae</taxon>
        <taxon>Pisolithaceae</taxon>
        <taxon>Pisolithus</taxon>
    </lineage>
</organism>